<dbReference type="Proteomes" id="UP000243975">
    <property type="component" value="Unassembled WGS sequence"/>
</dbReference>
<dbReference type="PANTHER" id="PTHR32175">
    <property type="entry name" value="PROTEIN, PUTATIVE, EXPRESSED-RELATED"/>
    <property type="match status" value="1"/>
</dbReference>
<keyword evidence="3" id="KW-1185">Reference proteome</keyword>
<accession>A0A118K3X1</accession>
<name>A0A118K3X1_CYNCS</name>
<dbReference type="STRING" id="59895.A0A118K3X1"/>
<sequence>MLASRVYTEIWEQFVRVVTQQSHKRATYQRYLKPWMHFTILISSQGLMANHKEIAAYLNKKGVSIILLLRRDQLRPMISVLANSRDKNMKLLKGIHQSHVHSSQENNILSAKMATICYRNYHLSLSFMEAKILAAYKPNINATQILPTLMEKTVAFQYFNNTRHMIIYYEDIITNHTVKTVESPDQFKIHTTLFLKQIENWDEIQKALNAIEIKENYLPDVAKRLWRMQVSTPSSINNIRTKAAAKWAKTCTTPITIFLFRDTLEGTKEIAATNSNIAPTEDMYDCPTMVIPACLQLHALPYTMKVAEEHTQKDERNNVNNGERSHLRKIAPNKKKIPTMQFDLRIIIASTKSPSSHTRNKTNVPEAKEY</sequence>
<feature type="region of interest" description="Disordered" evidence="1">
    <location>
        <begin position="309"/>
        <end position="331"/>
    </location>
</feature>
<dbReference type="EMBL" id="LEKV01001771">
    <property type="protein sequence ID" value="KVI06661.1"/>
    <property type="molecule type" value="Genomic_DNA"/>
</dbReference>
<evidence type="ECO:0000256" key="1">
    <source>
        <dbReference type="SAM" id="MobiDB-lite"/>
    </source>
</evidence>
<feature type="non-terminal residue" evidence="2">
    <location>
        <position position="1"/>
    </location>
</feature>
<evidence type="ECO:0000313" key="2">
    <source>
        <dbReference type="EMBL" id="KVI06661.1"/>
    </source>
</evidence>
<dbReference type="Gramene" id="KVI06661">
    <property type="protein sequence ID" value="KVI06661"/>
    <property type="gene ID" value="Ccrd_014986"/>
</dbReference>
<comment type="caution">
    <text evidence="2">The sequence shown here is derived from an EMBL/GenBank/DDBJ whole genome shotgun (WGS) entry which is preliminary data.</text>
</comment>
<feature type="compositionally biased region" description="Polar residues" evidence="1">
    <location>
        <begin position="351"/>
        <end position="363"/>
    </location>
</feature>
<feature type="region of interest" description="Disordered" evidence="1">
    <location>
        <begin position="351"/>
        <end position="370"/>
    </location>
</feature>
<reference evidence="2 3" key="1">
    <citation type="journal article" date="2016" name="Sci. Rep.">
        <title>The genome sequence of the outbreeding globe artichoke constructed de novo incorporating a phase-aware low-pass sequencing strategy of F1 progeny.</title>
        <authorList>
            <person name="Scaglione D."/>
            <person name="Reyes-Chin-Wo S."/>
            <person name="Acquadro A."/>
            <person name="Froenicke L."/>
            <person name="Portis E."/>
            <person name="Beitel C."/>
            <person name="Tirone M."/>
            <person name="Mauro R."/>
            <person name="Lo Monaco A."/>
            <person name="Mauromicale G."/>
            <person name="Faccioli P."/>
            <person name="Cattivelli L."/>
            <person name="Rieseberg L."/>
            <person name="Michelmore R."/>
            <person name="Lanteri S."/>
        </authorList>
    </citation>
    <scope>NUCLEOTIDE SEQUENCE [LARGE SCALE GENOMIC DNA]</scope>
    <source>
        <strain evidence="2">2C</strain>
    </source>
</reference>
<dbReference type="PANTHER" id="PTHR32175:SF21">
    <property type="entry name" value="SULFOTRANSFERASE"/>
    <property type="match status" value="1"/>
</dbReference>
<proteinExistence type="predicted"/>
<organism evidence="2 3">
    <name type="scientific">Cynara cardunculus var. scolymus</name>
    <name type="common">Globe artichoke</name>
    <name type="synonym">Cynara scolymus</name>
    <dbReference type="NCBI Taxonomy" id="59895"/>
    <lineage>
        <taxon>Eukaryota</taxon>
        <taxon>Viridiplantae</taxon>
        <taxon>Streptophyta</taxon>
        <taxon>Embryophyta</taxon>
        <taxon>Tracheophyta</taxon>
        <taxon>Spermatophyta</taxon>
        <taxon>Magnoliopsida</taxon>
        <taxon>eudicotyledons</taxon>
        <taxon>Gunneridae</taxon>
        <taxon>Pentapetalae</taxon>
        <taxon>asterids</taxon>
        <taxon>campanulids</taxon>
        <taxon>Asterales</taxon>
        <taxon>Asteraceae</taxon>
        <taxon>Carduoideae</taxon>
        <taxon>Cardueae</taxon>
        <taxon>Carduinae</taxon>
        <taxon>Cynara</taxon>
    </lineage>
</organism>
<gene>
    <name evidence="2" type="ORF">Ccrd_014986</name>
</gene>
<evidence type="ECO:0000313" key="3">
    <source>
        <dbReference type="Proteomes" id="UP000243975"/>
    </source>
</evidence>
<dbReference type="InterPro" id="IPR052796">
    <property type="entry name" value="Nod_factor_sulfotransferase"/>
</dbReference>
<dbReference type="AlphaFoldDB" id="A0A118K3X1"/>
<protein>
    <submittedName>
        <fullName evidence="2">Uncharacterized protein</fullName>
    </submittedName>
</protein>